<dbReference type="AlphaFoldDB" id="A0A0F8XA68"/>
<organism evidence="1">
    <name type="scientific">marine sediment metagenome</name>
    <dbReference type="NCBI Taxonomy" id="412755"/>
    <lineage>
        <taxon>unclassified sequences</taxon>
        <taxon>metagenomes</taxon>
        <taxon>ecological metagenomes</taxon>
    </lineage>
</organism>
<gene>
    <name evidence="1" type="ORF">LCGC14_2968170</name>
</gene>
<accession>A0A0F8XA68</accession>
<dbReference type="EMBL" id="LAZR01060274">
    <property type="protein sequence ID" value="KKK66032.1"/>
    <property type="molecule type" value="Genomic_DNA"/>
</dbReference>
<comment type="caution">
    <text evidence="1">The sequence shown here is derived from an EMBL/GenBank/DDBJ whole genome shotgun (WGS) entry which is preliminary data.</text>
</comment>
<proteinExistence type="predicted"/>
<evidence type="ECO:0000313" key="1">
    <source>
        <dbReference type="EMBL" id="KKK66032.1"/>
    </source>
</evidence>
<name>A0A0F8XA68_9ZZZZ</name>
<sequence length="160" mass="18178">MTAAVEIGGVPAGTVVEVIGGTLDDLTWSPRRAMVWSKEFALTRIVWLDEFRPTGEEHVADCVAVRVLPDIAPRHLFDLVEYPDWYRPSKSRRRANSYVLQGRHPMGFALGIEQTKCGTCKHLHRHQRTKTYLKCSLTRMTGGPATDVRAKWRGCEKWTN</sequence>
<reference evidence="1" key="1">
    <citation type="journal article" date="2015" name="Nature">
        <title>Complex archaea that bridge the gap between prokaryotes and eukaryotes.</title>
        <authorList>
            <person name="Spang A."/>
            <person name="Saw J.H."/>
            <person name="Jorgensen S.L."/>
            <person name="Zaremba-Niedzwiedzka K."/>
            <person name="Martijn J."/>
            <person name="Lind A.E."/>
            <person name="van Eijk R."/>
            <person name="Schleper C."/>
            <person name="Guy L."/>
            <person name="Ettema T.J."/>
        </authorList>
    </citation>
    <scope>NUCLEOTIDE SEQUENCE</scope>
</reference>
<protein>
    <submittedName>
        <fullName evidence="1">Uncharacterized protein</fullName>
    </submittedName>
</protein>